<evidence type="ECO:0008006" key="3">
    <source>
        <dbReference type="Google" id="ProtNLM"/>
    </source>
</evidence>
<dbReference type="EMBL" id="CP144692">
    <property type="protein sequence ID" value="WVY95907.1"/>
    <property type="molecule type" value="Genomic_DNA"/>
</dbReference>
<proteinExistence type="predicted"/>
<organism evidence="1 2">
    <name type="scientific">Vigna mungo</name>
    <name type="common">Black gram</name>
    <name type="synonym">Phaseolus mungo</name>
    <dbReference type="NCBI Taxonomy" id="3915"/>
    <lineage>
        <taxon>Eukaryota</taxon>
        <taxon>Viridiplantae</taxon>
        <taxon>Streptophyta</taxon>
        <taxon>Embryophyta</taxon>
        <taxon>Tracheophyta</taxon>
        <taxon>Spermatophyta</taxon>
        <taxon>Magnoliopsida</taxon>
        <taxon>eudicotyledons</taxon>
        <taxon>Gunneridae</taxon>
        <taxon>Pentapetalae</taxon>
        <taxon>rosids</taxon>
        <taxon>fabids</taxon>
        <taxon>Fabales</taxon>
        <taxon>Fabaceae</taxon>
        <taxon>Papilionoideae</taxon>
        <taxon>50 kb inversion clade</taxon>
        <taxon>NPAAA clade</taxon>
        <taxon>indigoferoid/millettioid clade</taxon>
        <taxon>Phaseoleae</taxon>
        <taxon>Vigna</taxon>
    </lineage>
</organism>
<evidence type="ECO:0000313" key="1">
    <source>
        <dbReference type="EMBL" id="WVY95907.1"/>
    </source>
</evidence>
<name>A0AAQ3RK82_VIGMU</name>
<protein>
    <recommendedName>
        <fullName evidence="3">Reverse transcriptase Ty1/copia-type domain-containing protein</fullName>
    </recommendedName>
</protein>
<accession>A0AAQ3RK82</accession>
<keyword evidence="2" id="KW-1185">Reference proteome</keyword>
<dbReference type="AlphaFoldDB" id="A0AAQ3RK82"/>
<dbReference type="Proteomes" id="UP001374535">
    <property type="component" value="Chromosome 9"/>
</dbReference>
<evidence type="ECO:0000313" key="2">
    <source>
        <dbReference type="Proteomes" id="UP001374535"/>
    </source>
</evidence>
<gene>
    <name evidence="1" type="ORF">V8G54_028058</name>
</gene>
<reference evidence="1 2" key="1">
    <citation type="journal article" date="2023" name="Life. Sci Alliance">
        <title>Evolutionary insights into 3D genome organization and epigenetic landscape of Vigna mungo.</title>
        <authorList>
            <person name="Junaid A."/>
            <person name="Singh B."/>
            <person name="Bhatia S."/>
        </authorList>
    </citation>
    <scope>NUCLEOTIDE SEQUENCE [LARGE SCALE GENOMIC DNA]</scope>
    <source>
        <strain evidence="1">Urdbean</strain>
    </source>
</reference>
<sequence length="242" mass="27061">MQGLYLTFSLVSNNAPKFHKNCFPYTSQSLNNSGFNSLSLPIPQNYSHNYDDIQFPSNNNVSVPIVTDTSVASDIATRTNDSTSITNTVEPPPANTFNDDAFNINDHVDTIRRSTRPKRPPTCLTNFQTNNITRYPITNFLSYDRLSSDFRHTILSISYTTEPHTYKEVCKIPQWSKTIQEELNALANNNTWTITDLPLGKTAIGCPKGYTQLEGLDYLEAFSPVAKLTTLCLLLAVVASNH</sequence>